<keyword evidence="1" id="KW-0677">Repeat</keyword>
<evidence type="ECO:0000256" key="1">
    <source>
        <dbReference type="ARBA" id="ARBA00022737"/>
    </source>
</evidence>
<dbReference type="EMBL" id="CP015355">
    <property type="protein sequence ID" value="ANS52243.1"/>
    <property type="molecule type" value="Genomic_DNA"/>
</dbReference>
<reference evidence="6 7" key="1">
    <citation type="submission" date="2016-04" db="EMBL/GenBank/DDBJ databases">
        <title>High quality genome of the nematocidal Bacillus thuringiensis MYBT18246.</title>
        <authorList>
            <person name="Hollensteiner J."/>
            <person name="Poehlein A."/>
            <person name="Sproeer C."/>
            <person name="Bunk B."/>
            <person name="Rosenstiel P."/>
            <person name="Schulenburg H."/>
            <person name="Liesegang H."/>
        </authorList>
    </citation>
    <scope>NUCLEOTIDE SEQUENCE [LARGE SCALE GENOMIC DNA]</scope>
    <source>
        <strain evidence="6 7">MYBT18246</strain>
        <plasmid evidence="6 7">p109822</plasmid>
    </source>
</reference>
<proteinExistence type="predicted"/>
<keyword evidence="2" id="KW-0805">Transcription regulation</keyword>
<keyword evidence="6" id="KW-0614">Plasmid</keyword>
<dbReference type="InterPro" id="IPR036634">
    <property type="entry name" value="PRD_sf"/>
</dbReference>
<dbReference type="PANTHER" id="PTHR30185:SF18">
    <property type="entry name" value="TRANSCRIPTIONAL REGULATOR MTLR"/>
    <property type="match status" value="1"/>
</dbReference>
<dbReference type="Pfam" id="PF00874">
    <property type="entry name" value="PRD"/>
    <property type="match status" value="1"/>
</dbReference>
<evidence type="ECO:0000313" key="7">
    <source>
        <dbReference type="Proteomes" id="UP000092743"/>
    </source>
</evidence>
<dbReference type="SUPFAM" id="SSF63520">
    <property type="entry name" value="PTS-regulatory domain, PRD"/>
    <property type="match status" value="1"/>
</dbReference>
<evidence type="ECO:0000313" key="6">
    <source>
        <dbReference type="EMBL" id="ANS52243.1"/>
    </source>
</evidence>
<dbReference type="Pfam" id="PF05043">
    <property type="entry name" value="Mga"/>
    <property type="match status" value="1"/>
</dbReference>
<dbReference type="Gene3D" id="1.10.10.10">
    <property type="entry name" value="Winged helix-like DNA-binding domain superfamily/Winged helix DNA-binding domain"/>
    <property type="match status" value="1"/>
</dbReference>
<evidence type="ECO:0000259" key="5">
    <source>
        <dbReference type="PROSITE" id="PS51372"/>
    </source>
</evidence>
<dbReference type="RefSeq" id="WP_065486925.1">
    <property type="nucleotide sequence ID" value="NZ_CP015355.1"/>
</dbReference>
<dbReference type="InterPro" id="IPR036388">
    <property type="entry name" value="WH-like_DNA-bd_sf"/>
</dbReference>
<dbReference type="InterPro" id="IPR036390">
    <property type="entry name" value="WH_DNA-bd_sf"/>
</dbReference>
<dbReference type="InterPro" id="IPR011608">
    <property type="entry name" value="PRD"/>
</dbReference>
<evidence type="ECO:0000256" key="2">
    <source>
        <dbReference type="ARBA" id="ARBA00023015"/>
    </source>
</evidence>
<gene>
    <name evidence="6" type="primary">acpB_3</name>
    <name evidence="6" type="ORF">BT246_69520</name>
</gene>
<keyword evidence="4" id="KW-0804">Transcription</keyword>
<geneLocation type="plasmid" evidence="6 7">
    <name>p109822</name>
</geneLocation>
<evidence type="ECO:0000256" key="4">
    <source>
        <dbReference type="ARBA" id="ARBA00023163"/>
    </source>
</evidence>
<dbReference type="Gene3D" id="3.40.50.2300">
    <property type="match status" value="1"/>
</dbReference>
<dbReference type="PANTHER" id="PTHR30185">
    <property type="entry name" value="CRYPTIC BETA-GLUCOSIDE BGL OPERON ANTITERMINATOR"/>
    <property type="match status" value="1"/>
</dbReference>
<dbReference type="Pfam" id="PF08280">
    <property type="entry name" value="HTH_Mga"/>
    <property type="match status" value="1"/>
</dbReference>
<dbReference type="InterPro" id="IPR050661">
    <property type="entry name" value="BglG_antiterminators"/>
</dbReference>
<accession>A0A9W3SJC6</accession>
<dbReference type="PROSITE" id="PS51372">
    <property type="entry name" value="PRD_2"/>
    <property type="match status" value="1"/>
</dbReference>
<evidence type="ECO:0000256" key="3">
    <source>
        <dbReference type="ARBA" id="ARBA00023159"/>
    </source>
</evidence>
<dbReference type="InterPro" id="IPR013199">
    <property type="entry name" value="HTH_Mga_DNA-bd_dom"/>
</dbReference>
<dbReference type="GO" id="GO:0006355">
    <property type="term" value="P:regulation of DNA-templated transcription"/>
    <property type="evidence" value="ECO:0007669"/>
    <property type="project" value="InterPro"/>
</dbReference>
<dbReference type="Proteomes" id="UP000092743">
    <property type="component" value="Plasmid p109822"/>
</dbReference>
<dbReference type="AlphaFoldDB" id="A0A9W3SJC6"/>
<dbReference type="Gene3D" id="1.10.1790.10">
    <property type="entry name" value="PRD domain"/>
    <property type="match status" value="1"/>
</dbReference>
<keyword evidence="3" id="KW-0010">Activator</keyword>
<protein>
    <submittedName>
        <fullName evidence="6">Capsule synthesis positive regulator AcpB</fullName>
    </submittedName>
</protein>
<dbReference type="SUPFAM" id="SSF46785">
    <property type="entry name" value="Winged helix' DNA-binding domain"/>
    <property type="match status" value="1"/>
</dbReference>
<feature type="domain" description="PRD" evidence="5">
    <location>
        <begin position="279"/>
        <end position="391"/>
    </location>
</feature>
<organism evidence="6 7">
    <name type="scientific">Bacillus thuringiensis</name>
    <dbReference type="NCBI Taxonomy" id="1428"/>
    <lineage>
        <taxon>Bacteria</taxon>
        <taxon>Bacillati</taxon>
        <taxon>Bacillota</taxon>
        <taxon>Bacilli</taxon>
        <taxon>Bacillales</taxon>
        <taxon>Bacillaceae</taxon>
        <taxon>Bacillus</taxon>
        <taxon>Bacillus cereus group</taxon>
    </lineage>
</organism>
<dbReference type="InterPro" id="IPR007737">
    <property type="entry name" value="Mga_HTH"/>
</dbReference>
<name>A0A9W3SJC6_BACTU</name>
<sequence>MLLPRQKDLLSILINDKNWHTFSEIAQKINCSPKTVQRDLQVIKDVLPLNWSIEIAKGKGVILYKPANSSRMELDFLCRRWDITFQIIDILFRDPTPTVTALASKLYIPMASLYAHLKKVEQYLQQFGLQLNRKPLSIQGESANIIFMYQEFYAHSYGDHEWAFQQLKEKDIQQYILSVEKKLNITFYPMYKRKLMYLLAILLEQKKKGNTFKLDEDFINSIIDTPFYRAIVEINYSIATQYSLNKEEIALLVIAINCSKYIHENLTTYTQEVLVYFKTGTITAYKYIRELILQLENTFHIPLLNNDEFIFSILQYLKYILSRYRFLPRFDFPLSESTLYIQNQHKDTFVKVWGIYREWVEKYKIQASISDEEIATITMHLEGAFMLAHTRIVKVLLLIEDGEKWKMYIKGILHSVFGSILHFVQADIQDIKIYDCTQLNIDLIITTFISIQTSVPIFRISTIPTNREIQDIREFIYGNQDT</sequence>